<dbReference type="AlphaFoldDB" id="A0A9P9FS77"/>
<dbReference type="OrthoDB" id="7042322at2759"/>
<keyword evidence="2" id="KW-0808">Transferase</keyword>
<dbReference type="Gene3D" id="3.90.1150.10">
    <property type="entry name" value="Aspartate Aminotransferase, domain 1"/>
    <property type="match status" value="1"/>
</dbReference>
<name>A0A9P9FS77_9HYPO</name>
<dbReference type="InterPro" id="IPR004839">
    <property type="entry name" value="Aminotransferase_I/II_large"/>
</dbReference>
<dbReference type="GO" id="GO:0030170">
    <property type="term" value="F:pyridoxal phosphate binding"/>
    <property type="evidence" value="ECO:0007669"/>
    <property type="project" value="InterPro"/>
</dbReference>
<proteinExistence type="predicted"/>
<accession>A0A9P9FS77</accession>
<reference evidence="2" key="1">
    <citation type="journal article" date="2021" name="Nat. Commun.">
        <title>Genetic determinants of endophytism in the Arabidopsis root mycobiome.</title>
        <authorList>
            <person name="Mesny F."/>
            <person name="Miyauchi S."/>
            <person name="Thiergart T."/>
            <person name="Pickel B."/>
            <person name="Atanasova L."/>
            <person name="Karlsson M."/>
            <person name="Huettel B."/>
            <person name="Barry K.W."/>
            <person name="Haridas S."/>
            <person name="Chen C."/>
            <person name="Bauer D."/>
            <person name="Andreopoulos W."/>
            <person name="Pangilinan J."/>
            <person name="LaButti K."/>
            <person name="Riley R."/>
            <person name="Lipzen A."/>
            <person name="Clum A."/>
            <person name="Drula E."/>
            <person name="Henrissat B."/>
            <person name="Kohler A."/>
            <person name="Grigoriev I.V."/>
            <person name="Martin F.M."/>
            <person name="Hacquard S."/>
        </authorList>
    </citation>
    <scope>NUCLEOTIDE SEQUENCE</scope>
    <source>
        <strain evidence="2">MPI-CAGE-AT-0147</strain>
    </source>
</reference>
<dbReference type="SUPFAM" id="SSF53383">
    <property type="entry name" value="PLP-dependent transferases"/>
    <property type="match status" value="1"/>
</dbReference>
<organism evidence="2 3">
    <name type="scientific">Dactylonectria macrodidyma</name>
    <dbReference type="NCBI Taxonomy" id="307937"/>
    <lineage>
        <taxon>Eukaryota</taxon>
        <taxon>Fungi</taxon>
        <taxon>Dikarya</taxon>
        <taxon>Ascomycota</taxon>
        <taxon>Pezizomycotina</taxon>
        <taxon>Sordariomycetes</taxon>
        <taxon>Hypocreomycetidae</taxon>
        <taxon>Hypocreales</taxon>
        <taxon>Nectriaceae</taxon>
        <taxon>Dactylonectria</taxon>
    </lineage>
</organism>
<dbReference type="FunFam" id="3.40.640.10:FF:000080">
    <property type="entry name" value="Aminotransferase, putative"/>
    <property type="match status" value="1"/>
</dbReference>
<dbReference type="InterPro" id="IPR015421">
    <property type="entry name" value="PyrdxlP-dep_Trfase_major"/>
</dbReference>
<keyword evidence="3" id="KW-1185">Reference proteome</keyword>
<evidence type="ECO:0000259" key="1">
    <source>
        <dbReference type="Pfam" id="PF00155"/>
    </source>
</evidence>
<dbReference type="PANTHER" id="PTHR42858:SF1">
    <property type="entry name" value="LD15494P"/>
    <property type="match status" value="1"/>
</dbReference>
<dbReference type="Gene3D" id="3.40.640.10">
    <property type="entry name" value="Type I PLP-dependent aspartate aminotransferase-like (Major domain)"/>
    <property type="match status" value="1"/>
</dbReference>
<dbReference type="GO" id="GO:0047536">
    <property type="term" value="F:2-aminoadipate transaminase activity"/>
    <property type="evidence" value="ECO:0007669"/>
    <property type="project" value="TreeGrafter"/>
</dbReference>
<comment type="caution">
    <text evidence="2">The sequence shown here is derived from an EMBL/GenBank/DDBJ whole genome shotgun (WGS) entry which is preliminary data.</text>
</comment>
<dbReference type="InterPro" id="IPR015424">
    <property type="entry name" value="PyrdxlP-dep_Trfase"/>
</dbReference>
<gene>
    <name evidence="2" type="ORF">EDB81DRAFT_635926</name>
</gene>
<dbReference type="Proteomes" id="UP000738349">
    <property type="component" value="Unassembled WGS sequence"/>
</dbReference>
<protein>
    <submittedName>
        <fullName evidence="2">Pyridoxal phosphate-dependent transferase</fullName>
    </submittedName>
</protein>
<dbReference type="PANTHER" id="PTHR42858">
    <property type="entry name" value="AMINOTRANSFERASE"/>
    <property type="match status" value="1"/>
</dbReference>
<sequence length="467" mass="50473">MTANQPINLLLGWPTPALHPDRGLLSAATAVLASNETSTPALRYGPQLGGDGLRKGVAAWLTDLYHPTAGDVTANRVGITGGASVNLTNILLRFSDPVYTRSVWMIEPTYFMACPMIEDAGLTGKLRGVPEDEEGLDIVFLRDALSKADAEAVSDEKPIKNYPKLFRHIIYAVPTFSNPSGKIMSLRRREELVRLAREYDALVIADDVYDALRWPAQEDVSLDKLGRSPPRIVDIDRALPGQSEWGNSVSNGSFSKIVAPGMRVGWLEGTPQFVDHMGKVGSSSSGGCIGHFSSSLISHMVTTGELTRHIENVLIPTYRKRYNATVGAITKYLVPLGVTLNAGSSYRSSEDAPSIAGGYFLYITFPDGFPTADALATWAKTSQALTIAPGSIFTVRGDEGSDQRSRTTFGRGARLSWAWNDENIIVEGIQRLAVVVQDALDGKVQQNEGGEQSFLAAMARIDIATTA</sequence>
<evidence type="ECO:0000313" key="2">
    <source>
        <dbReference type="EMBL" id="KAH7171428.1"/>
    </source>
</evidence>
<dbReference type="EMBL" id="JAGMUV010000002">
    <property type="protein sequence ID" value="KAH7171428.1"/>
    <property type="molecule type" value="Genomic_DNA"/>
</dbReference>
<dbReference type="InterPro" id="IPR015422">
    <property type="entry name" value="PyrdxlP-dep_Trfase_small"/>
</dbReference>
<dbReference type="Pfam" id="PF00155">
    <property type="entry name" value="Aminotran_1_2"/>
    <property type="match status" value="1"/>
</dbReference>
<dbReference type="CDD" id="cd00609">
    <property type="entry name" value="AAT_like"/>
    <property type="match status" value="1"/>
</dbReference>
<evidence type="ECO:0000313" key="3">
    <source>
        <dbReference type="Proteomes" id="UP000738349"/>
    </source>
</evidence>
<feature type="domain" description="Aminotransferase class I/classII large" evidence="1">
    <location>
        <begin position="35"/>
        <end position="283"/>
    </location>
</feature>